<dbReference type="GO" id="GO:0016787">
    <property type="term" value="F:hydrolase activity"/>
    <property type="evidence" value="ECO:0007669"/>
    <property type="project" value="UniProtKB-KW"/>
</dbReference>
<dbReference type="SUPFAM" id="SSF82171">
    <property type="entry name" value="DPP6 N-terminal domain-like"/>
    <property type="match status" value="1"/>
</dbReference>
<evidence type="ECO:0000256" key="3">
    <source>
        <dbReference type="ARBA" id="ARBA00022801"/>
    </source>
</evidence>
<dbReference type="InterPro" id="IPR029058">
    <property type="entry name" value="AB_hydrolase_fold"/>
</dbReference>
<keyword evidence="4" id="KW-0720">Serine protease</keyword>
<comment type="function">
    <text evidence="8">This enzyme catalyzes the hydrolysis of the N-terminal peptide bond of an N-acetylated peptide to generate an N-acetylated amino acid and a peptide with a free N-terminus. It preferentially cleaves off Ac-Ala, Ac-Met and Ac-Ser. Also, involved in the degradation of oxidized and glycated proteins.</text>
</comment>
<keyword evidence="9" id="KW-0732">Signal</keyword>
<evidence type="ECO:0000256" key="4">
    <source>
        <dbReference type="ARBA" id="ARBA00022825"/>
    </source>
</evidence>
<evidence type="ECO:0000256" key="2">
    <source>
        <dbReference type="ARBA" id="ARBA00022670"/>
    </source>
</evidence>
<sequence>MLSGIAAAVLSLSAIAEAQEVPIYPAEAFFETARYRLAGPGGAWTTDGRYLLMSSDETGIFNAYRFDTETGEKQPLTRSRDRSIFVVSWMPDDQSFIYSADNGGDELNHLYLQRPDGLVIDLTPGKDVKADFLGWERGKRGFFVSTNRRDSSAFDIYRYDAFSLDSERLFENDMKLGQLTVSPDGTMAAGVLEKGAADNDVYLIDLDGNDAPRLLTEHEGDISHSINAFDPRSERLIIGTNAGSEFEQAVAIDLRRGASSTLIAEPWDVSYVSYSPSGRYRVSAINEDGTTKATIFDRMRNREVRIPGNIRRSNLSQVRFTPNERKVALLSSTSATPANIMTMDMGAGGRAEQLTDALRDRIDPDHLVEAEVIRYPSYDGLEIPAIQYKPHAASAKNKVPAIVLVHGGPGGQSRASYNPMVQHLVNNGYGVLAANNRGSSGYGKTFYHLDDRRHGDVDLKDIVAARGYLEDLDWVDPDKIVVMGGSYGGYMTMAALAFHPEVFDAGINIFGVTNWERTLSSIPPWWGSFRTRLYDEMGDPATDRERHRRISPLFFADQVTKPVLIVQGANDPRVLQVESDEMVEELRKNGVPVEYVLFPDEGHGFQKRDNRITASKAYVRFLDRHLYGDE</sequence>
<evidence type="ECO:0000259" key="11">
    <source>
        <dbReference type="Pfam" id="PF02897"/>
    </source>
</evidence>
<dbReference type="EMBL" id="JBHRVA010000003">
    <property type="protein sequence ID" value="MFC3303848.1"/>
    <property type="molecule type" value="Genomic_DNA"/>
</dbReference>
<evidence type="ECO:0000256" key="7">
    <source>
        <dbReference type="ARBA" id="ARBA00032596"/>
    </source>
</evidence>
<evidence type="ECO:0000313" key="13">
    <source>
        <dbReference type="Proteomes" id="UP001595607"/>
    </source>
</evidence>
<feature type="signal peptide" evidence="9">
    <location>
        <begin position="1"/>
        <end position="18"/>
    </location>
</feature>
<evidence type="ECO:0000256" key="6">
    <source>
        <dbReference type="ARBA" id="ARBA00032284"/>
    </source>
</evidence>
<dbReference type="SUPFAM" id="SSF53474">
    <property type="entry name" value="alpha/beta-Hydrolases"/>
    <property type="match status" value="1"/>
</dbReference>
<dbReference type="Pfam" id="PF02897">
    <property type="entry name" value="Peptidase_S9_N"/>
    <property type="match status" value="1"/>
</dbReference>
<keyword evidence="2" id="KW-0645">Protease</keyword>
<dbReference type="Gene3D" id="3.40.50.1820">
    <property type="entry name" value="alpha/beta hydrolase"/>
    <property type="match status" value="1"/>
</dbReference>
<keyword evidence="5" id="KW-0007">Acetylation</keyword>
<dbReference type="InterPro" id="IPR001375">
    <property type="entry name" value="Peptidase_S9_cat"/>
</dbReference>
<dbReference type="Pfam" id="PF00326">
    <property type="entry name" value="Peptidase_S9"/>
    <property type="match status" value="1"/>
</dbReference>
<comment type="caution">
    <text evidence="12">The sequence shown here is derived from an EMBL/GenBank/DDBJ whole genome shotgun (WGS) entry which is preliminary data.</text>
</comment>
<comment type="similarity">
    <text evidence="1">Belongs to the peptidase S9A family.</text>
</comment>
<dbReference type="InterPro" id="IPR002471">
    <property type="entry name" value="Pept_S9_AS"/>
</dbReference>
<dbReference type="InterPro" id="IPR002470">
    <property type="entry name" value="Peptidase_S9A"/>
</dbReference>
<evidence type="ECO:0000256" key="1">
    <source>
        <dbReference type="ARBA" id="ARBA00005228"/>
    </source>
</evidence>
<dbReference type="Gene3D" id="2.130.10.10">
    <property type="entry name" value="YVTN repeat-like/Quinoprotein amine dehydrogenase"/>
    <property type="match status" value="1"/>
</dbReference>
<protein>
    <recommendedName>
        <fullName evidence="7">Acyl-peptide hydrolase</fullName>
    </recommendedName>
    <alternativeName>
        <fullName evidence="6">Acylaminoacyl-peptidase</fullName>
    </alternativeName>
</protein>
<reference evidence="13" key="1">
    <citation type="journal article" date="2019" name="Int. J. Syst. Evol. Microbiol.">
        <title>The Global Catalogue of Microorganisms (GCM) 10K type strain sequencing project: providing services to taxonomists for standard genome sequencing and annotation.</title>
        <authorList>
            <consortium name="The Broad Institute Genomics Platform"/>
            <consortium name="The Broad Institute Genome Sequencing Center for Infectious Disease"/>
            <person name="Wu L."/>
            <person name="Ma J."/>
        </authorList>
    </citation>
    <scope>NUCLEOTIDE SEQUENCE [LARGE SCALE GENOMIC DNA]</scope>
    <source>
        <strain evidence="13">KCTC 22245</strain>
    </source>
</reference>
<feature type="domain" description="Peptidase S9A N-terminal" evidence="11">
    <location>
        <begin position="88"/>
        <end position="348"/>
    </location>
</feature>
<dbReference type="Proteomes" id="UP001595607">
    <property type="component" value="Unassembled WGS sequence"/>
</dbReference>
<feature type="domain" description="Peptidase S9 prolyl oligopeptidase catalytic" evidence="10">
    <location>
        <begin position="420"/>
        <end position="626"/>
    </location>
</feature>
<evidence type="ECO:0000256" key="8">
    <source>
        <dbReference type="ARBA" id="ARBA00045885"/>
    </source>
</evidence>
<gene>
    <name evidence="12" type="ORF">ACFONP_14035</name>
</gene>
<dbReference type="Gene3D" id="2.120.10.30">
    <property type="entry name" value="TolB, C-terminal domain"/>
    <property type="match status" value="1"/>
</dbReference>
<dbReference type="RefSeq" id="WP_189577018.1">
    <property type="nucleotide sequence ID" value="NZ_BMXU01000002.1"/>
</dbReference>
<accession>A0ABV7MFT1</accession>
<dbReference type="InterPro" id="IPR015943">
    <property type="entry name" value="WD40/YVTN_repeat-like_dom_sf"/>
</dbReference>
<evidence type="ECO:0000256" key="5">
    <source>
        <dbReference type="ARBA" id="ARBA00022990"/>
    </source>
</evidence>
<dbReference type="InterPro" id="IPR011042">
    <property type="entry name" value="6-blade_b-propeller_TolB-like"/>
</dbReference>
<evidence type="ECO:0000259" key="10">
    <source>
        <dbReference type="Pfam" id="PF00326"/>
    </source>
</evidence>
<dbReference type="PRINTS" id="PR00862">
    <property type="entry name" value="PROLIGOPTASE"/>
</dbReference>
<evidence type="ECO:0000313" key="12">
    <source>
        <dbReference type="EMBL" id="MFC3303848.1"/>
    </source>
</evidence>
<organism evidence="12 13">
    <name type="scientific">Parvularcula lutaonensis</name>
    <dbReference type="NCBI Taxonomy" id="491923"/>
    <lineage>
        <taxon>Bacteria</taxon>
        <taxon>Pseudomonadati</taxon>
        <taxon>Pseudomonadota</taxon>
        <taxon>Alphaproteobacteria</taxon>
        <taxon>Parvularculales</taxon>
        <taxon>Parvularculaceae</taxon>
        <taxon>Parvularcula</taxon>
    </lineage>
</organism>
<evidence type="ECO:0000256" key="9">
    <source>
        <dbReference type="SAM" id="SignalP"/>
    </source>
</evidence>
<name>A0ABV7MFT1_9PROT</name>
<dbReference type="InterPro" id="IPR023302">
    <property type="entry name" value="Pept_S9A_N"/>
</dbReference>
<dbReference type="PANTHER" id="PTHR42776:SF27">
    <property type="entry name" value="DIPEPTIDYL PEPTIDASE FAMILY MEMBER 6"/>
    <property type="match status" value="1"/>
</dbReference>
<keyword evidence="3 12" id="KW-0378">Hydrolase</keyword>
<feature type="chain" id="PRO_5047538842" description="Acyl-peptide hydrolase" evidence="9">
    <location>
        <begin position="19"/>
        <end position="630"/>
    </location>
</feature>
<proteinExistence type="inferred from homology"/>
<dbReference type="PANTHER" id="PTHR42776">
    <property type="entry name" value="SERINE PEPTIDASE S9 FAMILY MEMBER"/>
    <property type="match status" value="1"/>
</dbReference>
<keyword evidence="13" id="KW-1185">Reference proteome</keyword>
<dbReference type="PROSITE" id="PS00708">
    <property type="entry name" value="PRO_ENDOPEP_SER"/>
    <property type="match status" value="1"/>
</dbReference>